<evidence type="ECO:0000256" key="1">
    <source>
        <dbReference type="SAM" id="MobiDB-lite"/>
    </source>
</evidence>
<evidence type="ECO:0000313" key="3">
    <source>
        <dbReference type="Proteomes" id="UP000034917"/>
    </source>
</evidence>
<proteinExistence type="predicted"/>
<evidence type="ECO:0000313" key="2">
    <source>
        <dbReference type="EMBL" id="KKQ25991.1"/>
    </source>
</evidence>
<comment type="caution">
    <text evidence="2">The sequence shown here is derived from an EMBL/GenBank/DDBJ whole genome shotgun (WGS) entry which is preliminary data.</text>
</comment>
<feature type="compositionally biased region" description="Low complexity" evidence="1">
    <location>
        <begin position="230"/>
        <end position="245"/>
    </location>
</feature>
<dbReference type="EMBL" id="LBSV01000004">
    <property type="protein sequence ID" value="KKQ25991.1"/>
    <property type="molecule type" value="Genomic_DNA"/>
</dbReference>
<name>A0A0G0JCU1_9BACT</name>
<accession>A0A0G0JCU1</accession>
<feature type="region of interest" description="Disordered" evidence="1">
    <location>
        <begin position="227"/>
        <end position="251"/>
    </location>
</feature>
<gene>
    <name evidence="2" type="ORF">US40_C0004G0026</name>
</gene>
<dbReference type="Proteomes" id="UP000034917">
    <property type="component" value="Unassembled WGS sequence"/>
</dbReference>
<protein>
    <submittedName>
        <fullName evidence="2">Uncharacterized protein</fullName>
    </submittedName>
</protein>
<dbReference type="AlphaFoldDB" id="A0A0G0JCU1"/>
<reference evidence="2 3" key="1">
    <citation type="journal article" date="2015" name="Nature">
        <title>rRNA introns, odd ribosomes, and small enigmatic genomes across a large radiation of phyla.</title>
        <authorList>
            <person name="Brown C.T."/>
            <person name="Hug L.A."/>
            <person name="Thomas B.C."/>
            <person name="Sharon I."/>
            <person name="Castelle C.J."/>
            <person name="Singh A."/>
            <person name="Wilkins M.J."/>
            <person name="Williams K.H."/>
            <person name="Banfield J.F."/>
        </authorList>
    </citation>
    <scope>NUCLEOTIDE SEQUENCE [LARGE SCALE GENOMIC DNA]</scope>
</reference>
<sequence length="508" mass="55163">MKNKKGEIATLLTLGLVLIGAIITMASSFFVKNNRIAYNSRASPKTESPPPVPSPIVTPMGIRDSAPSLIPSMNPAPTVGSQDDTIVGEGQSCCFQKKGKIYVYSTYDSMVANEMPLDCKRQEAGINKSYGPIEIPPGAFVCEGAAYTGMDSNEYHQTYDAPTPMPTEEADFTPELSLCEVNGGVCVANRTPCNSNQATDEEKNSCKETYPQKPKCCRQSGSLTPGLEATQSPLYTPTPTLTPSPDTEDLFRSCSSRSPTDNCSAGLTKIEAIYGGTTNITYYYCCPSNTVNTIKSRCSLMERANNFQCTDELRVFVDEMQTPTAVPEGTCDVKSTVINYNSNQCSLSITDEGSYPCGKDYIILNNDIGCVIYRICPSSGNTCKYECYQNNKKYNCLGANDPNANHDVIHIVNNTSQILTIISAEVRKHRVGSEIPKILTKPDDPLEINPGESYTYDLNNLDFTCDAVSFNSMEAIINEYKVGDTFGPVLTGSDGCGGGVKILFNITE</sequence>
<organism evidence="2 3">
    <name type="scientific">Candidatus Roizmanbacteria bacterium GW2011_GWC2_37_13</name>
    <dbReference type="NCBI Taxonomy" id="1618486"/>
    <lineage>
        <taxon>Bacteria</taxon>
        <taxon>Candidatus Roizmaniibacteriota</taxon>
    </lineage>
</organism>